<evidence type="ECO:0000313" key="1">
    <source>
        <dbReference type="EMBL" id="OWK99238.1"/>
    </source>
</evidence>
<evidence type="ECO:0000313" key="2">
    <source>
        <dbReference type="Proteomes" id="UP000197587"/>
    </source>
</evidence>
<sequence>MILFFRSFSKQRRLQKNARTICFFGFKEDVDHQSEIGSYRRFRFDLFSNIIRKKAIKVNAGIAFL</sequence>
<accession>A0A246BC29</accession>
<dbReference type="EMBL" id="JASZ02000002">
    <property type="protein sequence ID" value="OWK99238.1"/>
    <property type="molecule type" value="Genomic_DNA"/>
</dbReference>
<organism evidence="1 2">
    <name type="scientific">Kaistella haifensis DSM 19056</name>
    <dbReference type="NCBI Taxonomy" id="1450526"/>
    <lineage>
        <taxon>Bacteria</taxon>
        <taxon>Pseudomonadati</taxon>
        <taxon>Bacteroidota</taxon>
        <taxon>Flavobacteriia</taxon>
        <taxon>Flavobacteriales</taxon>
        <taxon>Weeksellaceae</taxon>
        <taxon>Chryseobacterium group</taxon>
        <taxon>Kaistella</taxon>
    </lineage>
</organism>
<keyword evidence="2" id="KW-1185">Reference proteome</keyword>
<name>A0A246BC29_9FLAO</name>
<dbReference type="AlphaFoldDB" id="A0A246BC29"/>
<reference evidence="1 2" key="1">
    <citation type="submission" date="2014-01" db="EMBL/GenBank/DDBJ databases">
        <authorList>
            <consortium name="Genome Consortium for Active Teaching"/>
            <person name="Sontag T.C."/>
            <person name="Newman J.D."/>
        </authorList>
    </citation>
    <scope>NUCLEOTIDE SEQUENCE [LARGE SCALE GENOMIC DNA]</scope>
    <source>
        <strain evidence="1 2">DSM 19056</strain>
    </source>
</reference>
<gene>
    <name evidence="1" type="ORF">AP75_01765</name>
</gene>
<comment type="caution">
    <text evidence="1">The sequence shown here is derived from an EMBL/GenBank/DDBJ whole genome shotgun (WGS) entry which is preliminary data.</text>
</comment>
<reference evidence="1 2" key="2">
    <citation type="submission" date="2017-05" db="EMBL/GenBank/DDBJ databases">
        <title>Genome of Chryseobacterium haifense.</title>
        <authorList>
            <person name="Newman J.D."/>
        </authorList>
    </citation>
    <scope>NUCLEOTIDE SEQUENCE [LARGE SCALE GENOMIC DNA]</scope>
    <source>
        <strain evidence="1 2">DSM 19056</strain>
    </source>
</reference>
<protein>
    <submittedName>
        <fullName evidence="1">Uncharacterized protein</fullName>
    </submittedName>
</protein>
<dbReference type="Proteomes" id="UP000197587">
    <property type="component" value="Unassembled WGS sequence"/>
</dbReference>
<proteinExistence type="predicted"/>